<evidence type="ECO:0000256" key="3">
    <source>
        <dbReference type="ARBA" id="ARBA00022908"/>
    </source>
</evidence>
<keyword evidence="3" id="KW-0229">DNA integration</keyword>
<dbReference type="InterPro" id="IPR010998">
    <property type="entry name" value="Integrase_recombinase_N"/>
</dbReference>
<evidence type="ECO:0000256" key="1">
    <source>
        <dbReference type="ARBA" id="ARBA00003283"/>
    </source>
</evidence>
<dbReference type="SUPFAM" id="SSF56349">
    <property type="entry name" value="DNA breaking-rejoining enzymes"/>
    <property type="match status" value="1"/>
</dbReference>
<dbReference type="PROSITE" id="PS51900">
    <property type="entry name" value="CB"/>
    <property type="match status" value="1"/>
</dbReference>
<keyword evidence="4 6" id="KW-0238">DNA-binding</keyword>
<dbReference type="EMBL" id="AWSU01000217">
    <property type="protein sequence ID" value="ERI76130.1"/>
    <property type="molecule type" value="Genomic_DNA"/>
</dbReference>
<reference evidence="9 10" key="1">
    <citation type="submission" date="2013-07" db="EMBL/GenBank/DDBJ databases">
        <authorList>
            <person name="Weinstock G."/>
            <person name="Sodergren E."/>
            <person name="Wylie T."/>
            <person name="Fulton L."/>
            <person name="Fulton R."/>
            <person name="Fronick C."/>
            <person name="O'Laughlin M."/>
            <person name="Godfrey J."/>
            <person name="Miner T."/>
            <person name="Herter B."/>
            <person name="Appelbaum E."/>
            <person name="Cordes M."/>
            <person name="Lek S."/>
            <person name="Wollam A."/>
            <person name="Pepin K.H."/>
            <person name="Palsikar V.B."/>
            <person name="Mitreva M."/>
            <person name="Wilson R.K."/>
        </authorList>
    </citation>
    <scope>NUCLEOTIDE SEQUENCE [LARGE SCALE GENOMIC DNA]</scope>
    <source>
        <strain evidence="9 10">ATCC 14940</strain>
    </source>
</reference>
<dbReference type="Pfam" id="PF02899">
    <property type="entry name" value="Phage_int_SAM_1"/>
    <property type="match status" value="1"/>
</dbReference>
<dbReference type="PANTHER" id="PTHR30349:SF89">
    <property type="entry name" value="INTEGRASE_RECOMBINASE"/>
    <property type="match status" value="1"/>
</dbReference>
<dbReference type="InterPro" id="IPR002104">
    <property type="entry name" value="Integrase_catalytic"/>
</dbReference>
<evidence type="ECO:0000256" key="5">
    <source>
        <dbReference type="ARBA" id="ARBA00023172"/>
    </source>
</evidence>
<evidence type="ECO:0000259" key="7">
    <source>
        <dbReference type="PROSITE" id="PS51898"/>
    </source>
</evidence>
<feature type="domain" description="Core-binding (CB)" evidence="8">
    <location>
        <begin position="22"/>
        <end position="105"/>
    </location>
</feature>
<dbReference type="InterPro" id="IPR011010">
    <property type="entry name" value="DNA_brk_join_enz"/>
</dbReference>
<evidence type="ECO:0000256" key="6">
    <source>
        <dbReference type="PROSITE-ProRule" id="PRU01248"/>
    </source>
</evidence>
<organism evidence="9 10">
    <name type="scientific">[Clostridium] symbiosum ATCC 14940</name>
    <dbReference type="NCBI Taxonomy" id="411472"/>
    <lineage>
        <taxon>Bacteria</taxon>
        <taxon>Bacillati</taxon>
        <taxon>Bacillota</taxon>
        <taxon>Clostridia</taxon>
        <taxon>Lachnospirales</taxon>
        <taxon>Lachnospiraceae</taxon>
        <taxon>Otoolea</taxon>
    </lineage>
</organism>
<dbReference type="InterPro" id="IPR004107">
    <property type="entry name" value="Integrase_SAM-like_N"/>
</dbReference>
<evidence type="ECO:0000256" key="2">
    <source>
        <dbReference type="ARBA" id="ARBA00008857"/>
    </source>
</evidence>
<comment type="caution">
    <text evidence="9">The sequence shown here is derived from an EMBL/GenBank/DDBJ whole genome shotgun (WGS) entry which is preliminary data.</text>
</comment>
<dbReference type="GO" id="GO:0006310">
    <property type="term" value="P:DNA recombination"/>
    <property type="evidence" value="ECO:0007669"/>
    <property type="project" value="UniProtKB-KW"/>
</dbReference>
<dbReference type="AlphaFoldDB" id="A0ABC9TWI5"/>
<dbReference type="Gene3D" id="1.10.150.130">
    <property type="match status" value="1"/>
</dbReference>
<dbReference type="GO" id="GO:0015074">
    <property type="term" value="P:DNA integration"/>
    <property type="evidence" value="ECO:0007669"/>
    <property type="project" value="UniProtKB-KW"/>
</dbReference>
<dbReference type="PANTHER" id="PTHR30349">
    <property type="entry name" value="PHAGE INTEGRASE-RELATED"/>
    <property type="match status" value="1"/>
</dbReference>
<dbReference type="Proteomes" id="UP000016491">
    <property type="component" value="Unassembled WGS sequence"/>
</dbReference>
<dbReference type="InterPro" id="IPR013762">
    <property type="entry name" value="Integrase-like_cat_sf"/>
</dbReference>
<dbReference type="GO" id="GO:0003677">
    <property type="term" value="F:DNA binding"/>
    <property type="evidence" value="ECO:0007669"/>
    <property type="project" value="UniProtKB-UniRule"/>
</dbReference>
<proteinExistence type="inferred from homology"/>
<feature type="domain" description="Tyr recombinase" evidence="7">
    <location>
        <begin position="123"/>
        <end position="296"/>
    </location>
</feature>
<evidence type="ECO:0000313" key="9">
    <source>
        <dbReference type="EMBL" id="ERI76130.1"/>
    </source>
</evidence>
<dbReference type="Gene3D" id="1.10.443.10">
    <property type="entry name" value="Intergrase catalytic core"/>
    <property type="match status" value="1"/>
</dbReference>
<accession>A0ABC9TWI5</accession>
<evidence type="ECO:0000313" key="10">
    <source>
        <dbReference type="Proteomes" id="UP000016491"/>
    </source>
</evidence>
<keyword evidence="5" id="KW-0233">DNA recombination</keyword>
<evidence type="ECO:0000259" key="8">
    <source>
        <dbReference type="PROSITE" id="PS51900"/>
    </source>
</evidence>
<comment type="function">
    <text evidence="1">Site-specific tyrosine recombinase, which acts by catalyzing the cutting and rejoining of the recombining DNA molecules.</text>
</comment>
<dbReference type="Pfam" id="PF00589">
    <property type="entry name" value="Phage_integrase"/>
    <property type="match status" value="1"/>
</dbReference>
<dbReference type="InterPro" id="IPR044068">
    <property type="entry name" value="CB"/>
</dbReference>
<dbReference type="PROSITE" id="PS51898">
    <property type="entry name" value="TYR_RECOMBINASE"/>
    <property type="match status" value="1"/>
</dbReference>
<name>A0ABC9TWI5_CLOSY</name>
<protein>
    <submittedName>
        <fullName evidence="9">Phage integrase, SAM-like domain protein</fullName>
    </submittedName>
</protein>
<sequence length="302" mass="34949">MLFMEIPTYRRLNIQEEYGMSRTYKLTMNKVEQFKWNLMEQERSEATIEKYIRDINAFFEWLPEGKRVDKPVTIAYKQSLLERGYASSSINSMVAALNSFFSYSEWGDCRIRPLRIQAQTMVSEERKLTKEEYKRLLHAAKEKNERLYLVMQSICSVGLRVSELKFLTVEAVHRGRTVVNNKGKMRTVVLPPKLCLILKQYCRRQRVTGGSIFVSRTGRPLDRSNIWSAMKELAKAAGVAADKVFPHNLRHLFASVYYERFQDIVKLADILGHSNVNTTRIYTTATAAQYQAQIAVLGLLNP</sequence>
<comment type="similarity">
    <text evidence="2">Belongs to the 'phage' integrase family.</text>
</comment>
<evidence type="ECO:0000256" key="4">
    <source>
        <dbReference type="ARBA" id="ARBA00023125"/>
    </source>
</evidence>
<dbReference type="InterPro" id="IPR050090">
    <property type="entry name" value="Tyrosine_recombinase_XerCD"/>
</dbReference>
<gene>
    <name evidence="9" type="ORF">CLOSYM_02769</name>
</gene>